<evidence type="ECO:0000313" key="2">
    <source>
        <dbReference type="Proteomes" id="UP001501594"/>
    </source>
</evidence>
<sequence length="80" mass="9119">MLSFIETVGHGFDVRMEPDSLEAQTLVPGGVYRMRLKFLSPETAVTEFTPERTFKLWSGGTFGLGEVRQTFFSHHHEKTD</sequence>
<dbReference type="Proteomes" id="UP001501594">
    <property type="component" value="Unassembled WGS sequence"/>
</dbReference>
<proteinExistence type="predicted"/>
<organism evidence="1 2">
    <name type="scientific">Frondihabitans peucedani</name>
    <dbReference type="NCBI Taxonomy" id="598626"/>
    <lineage>
        <taxon>Bacteria</taxon>
        <taxon>Bacillati</taxon>
        <taxon>Actinomycetota</taxon>
        <taxon>Actinomycetes</taxon>
        <taxon>Micrococcales</taxon>
        <taxon>Microbacteriaceae</taxon>
        <taxon>Frondihabitans</taxon>
    </lineage>
</organism>
<reference evidence="2" key="1">
    <citation type="journal article" date="2019" name="Int. J. Syst. Evol. Microbiol.">
        <title>The Global Catalogue of Microorganisms (GCM) 10K type strain sequencing project: providing services to taxonomists for standard genome sequencing and annotation.</title>
        <authorList>
            <consortium name="The Broad Institute Genomics Platform"/>
            <consortium name="The Broad Institute Genome Sequencing Center for Infectious Disease"/>
            <person name="Wu L."/>
            <person name="Ma J."/>
        </authorList>
    </citation>
    <scope>NUCLEOTIDE SEQUENCE [LARGE SCALE GENOMIC DNA]</scope>
    <source>
        <strain evidence="2">JCM 17442</strain>
    </source>
</reference>
<evidence type="ECO:0000313" key="1">
    <source>
        <dbReference type="EMBL" id="GAA4265149.1"/>
    </source>
</evidence>
<gene>
    <name evidence="1" type="ORF">GCM10022256_07610</name>
</gene>
<accession>A0ABP8DZP6</accession>
<comment type="caution">
    <text evidence="1">The sequence shown here is derived from an EMBL/GenBank/DDBJ whole genome shotgun (WGS) entry which is preliminary data.</text>
</comment>
<keyword evidence="2" id="KW-1185">Reference proteome</keyword>
<protein>
    <submittedName>
        <fullName evidence="1">Uncharacterized protein</fullName>
    </submittedName>
</protein>
<name>A0ABP8DZP6_9MICO</name>
<dbReference type="EMBL" id="BAABAU010000001">
    <property type="protein sequence ID" value="GAA4265149.1"/>
    <property type="molecule type" value="Genomic_DNA"/>
</dbReference>